<dbReference type="AlphaFoldDB" id="A0A2G7HL94"/>
<dbReference type="CDD" id="cd06261">
    <property type="entry name" value="TM_PBP2"/>
    <property type="match status" value="2"/>
</dbReference>
<keyword evidence="4 5" id="KW-0472">Membrane</keyword>
<keyword evidence="8" id="KW-1185">Reference proteome</keyword>
<dbReference type="Proteomes" id="UP000231322">
    <property type="component" value="Unassembled WGS sequence"/>
</dbReference>
<feature type="transmembrane region" description="Helical" evidence="5">
    <location>
        <begin position="478"/>
        <end position="502"/>
    </location>
</feature>
<evidence type="ECO:0000256" key="1">
    <source>
        <dbReference type="ARBA" id="ARBA00004141"/>
    </source>
</evidence>
<comment type="similarity">
    <text evidence="5">Belongs to the binding-protein-dependent transport system permease family.</text>
</comment>
<dbReference type="PROSITE" id="PS50928">
    <property type="entry name" value="ABC_TM1"/>
    <property type="match status" value="2"/>
</dbReference>
<keyword evidence="3 5" id="KW-1133">Transmembrane helix</keyword>
<feature type="transmembrane region" description="Helical" evidence="5">
    <location>
        <begin position="193"/>
        <end position="215"/>
    </location>
</feature>
<feature type="domain" description="ABC transmembrane type-1" evidence="6">
    <location>
        <begin position="70"/>
        <end position="269"/>
    </location>
</feature>
<accession>A0A2G7HL94</accession>
<feature type="transmembrane region" description="Helical" evidence="5">
    <location>
        <begin position="387"/>
        <end position="408"/>
    </location>
</feature>
<protein>
    <submittedName>
        <fullName evidence="7">Iron ABC transporter permease</fullName>
    </submittedName>
</protein>
<organism evidence="7 8">
    <name type="scientific">Clostridium combesii</name>
    <dbReference type="NCBI Taxonomy" id="39481"/>
    <lineage>
        <taxon>Bacteria</taxon>
        <taxon>Bacillati</taxon>
        <taxon>Bacillota</taxon>
        <taxon>Clostridia</taxon>
        <taxon>Eubacteriales</taxon>
        <taxon>Clostridiaceae</taxon>
        <taxon>Clostridium</taxon>
    </lineage>
</organism>
<sequence length="562" mass="62739">MNRKKLRVSNKLDTQFYNILDKILIVFIILLVLLFIFWPIICVIKESFLKDGNFTLNLYKDIFKNNEKLIYNSLFVSCMCTIFTTLISISIAFYASFSSSRIRKIITVTLMLTMISPPFVSSLAYINLFGRRGFITHGILKLTLNTYGWQGIVIMETLGLVSMSSLLLIGIIGGIDKNFIDASLDLGGGFNYTLIRIVLPIIKPGIIVSALLAFVRSLSDFGTPMIIGGSFQVLATEVYMNIIANGNFGMAAAMSVLILIPSLIAFLIYRFYMSKFEIFSKDSKKLFSEGYEYKIKGVSAIILKVITYLFLLIMVLQYVSIFLSAITKYKFNKMFFTLDNIKRIYNYNLSSFGRSIVYSLITGLIGSLLGILISYYVDRRKVIGGELIDFISTLPYIIPGTFLGIGYIFAFNKYPLEFTGTSFIVITNCIFKQIPMTTKMSSAALSGVDLQTEEAAKDLGAPNIFIIKDIILPMLKPAFLVGFINNFTSTMTTIGAIIFLIYPGQKVATVEMFDAIQSGEYGVGSAMASLIIITTLIINILFTKLIIGGNYVSKDKQFGQSF</sequence>
<feature type="transmembrane region" description="Helical" evidence="5">
    <location>
        <begin position="20"/>
        <end position="41"/>
    </location>
</feature>
<feature type="domain" description="ABC transmembrane type-1" evidence="6">
    <location>
        <begin position="352"/>
        <end position="542"/>
    </location>
</feature>
<dbReference type="Pfam" id="PF00528">
    <property type="entry name" value="BPD_transp_1"/>
    <property type="match status" value="2"/>
</dbReference>
<name>A0A2G7HL94_9CLOT</name>
<comment type="subcellular location">
    <subcellularLocation>
        <location evidence="5">Cell membrane</location>
        <topology evidence="5">Multi-pass membrane protein</topology>
    </subcellularLocation>
    <subcellularLocation>
        <location evidence="1">Membrane</location>
        <topology evidence="1">Multi-pass membrane protein</topology>
    </subcellularLocation>
</comment>
<comment type="caution">
    <text evidence="7">The sequence shown here is derived from an EMBL/GenBank/DDBJ whole genome shotgun (WGS) entry which is preliminary data.</text>
</comment>
<evidence type="ECO:0000313" key="7">
    <source>
        <dbReference type="EMBL" id="PIH05890.1"/>
    </source>
</evidence>
<evidence type="ECO:0000259" key="6">
    <source>
        <dbReference type="PROSITE" id="PS50928"/>
    </source>
</evidence>
<feature type="transmembrane region" description="Helical" evidence="5">
    <location>
        <begin position="69"/>
        <end position="93"/>
    </location>
</feature>
<feature type="transmembrane region" description="Helical" evidence="5">
    <location>
        <begin position="522"/>
        <end position="547"/>
    </location>
</feature>
<evidence type="ECO:0000313" key="8">
    <source>
        <dbReference type="Proteomes" id="UP000231322"/>
    </source>
</evidence>
<dbReference type="InterPro" id="IPR035906">
    <property type="entry name" value="MetI-like_sf"/>
</dbReference>
<feature type="transmembrane region" description="Helical" evidence="5">
    <location>
        <begin position="248"/>
        <end position="272"/>
    </location>
</feature>
<dbReference type="RefSeq" id="WP_099837319.1">
    <property type="nucleotide sequence ID" value="NZ_PEIK01000001.1"/>
</dbReference>
<dbReference type="Gene3D" id="1.10.3720.10">
    <property type="entry name" value="MetI-like"/>
    <property type="match status" value="2"/>
</dbReference>
<dbReference type="GO" id="GO:0005886">
    <property type="term" value="C:plasma membrane"/>
    <property type="evidence" value="ECO:0007669"/>
    <property type="project" value="UniProtKB-SubCell"/>
</dbReference>
<feature type="transmembrane region" description="Helical" evidence="5">
    <location>
        <begin position="301"/>
        <end position="326"/>
    </location>
</feature>
<keyword evidence="5" id="KW-0813">Transport</keyword>
<dbReference type="InterPro" id="IPR000515">
    <property type="entry name" value="MetI-like"/>
</dbReference>
<proteinExistence type="inferred from homology"/>
<dbReference type="PANTHER" id="PTHR43496">
    <property type="entry name" value="PROTEIN LPLB"/>
    <property type="match status" value="1"/>
</dbReference>
<evidence type="ECO:0000256" key="3">
    <source>
        <dbReference type="ARBA" id="ARBA00022989"/>
    </source>
</evidence>
<evidence type="ECO:0000256" key="2">
    <source>
        <dbReference type="ARBA" id="ARBA00022692"/>
    </source>
</evidence>
<dbReference type="SUPFAM" id="SSF161098">
    <property type="entry name" value="MetI-like"/>
    <property type="match status" value="2"/>
</dbReference>
<dbReference type="PANTHER" id="PTHR43496:SF1">
    <property type="entry name" value="POLYGALACTURONAN_RHAMNOGALACTURONAN TRANSPORT SYSTEM PERMEASE PROTEIN YTEP"/>
    <property type="match status" value="1"/>
</dbReference>
<evidence type="ECO:0000256" key="4">
    <source>
        <dbReference type="ARBA" id="ARBA00023136"/>
    </source>
</evidence>
<gene>
    <name evidence="7" type="ORF">CS538_00790</name>
</gene>
<dbReference type="GO" id="GO:0055085">
    <property type="term" value="P:transmembrane transport"/>
    <property type="evidence" value="ECO:0007669"/>
    <property type="project" value="InterPro"/>
</dbReference>
<keyword evidence="2 5" id="KW-0812">Transmembrane</keyword>
<feature type="transmembrane region" description="Helical" evidence="5">
    <location>
        <begin position="105"/>
        <end position="127"/>
    </location>
</feature>
<evidence type="ECO:0000256" key="5">
    <source>
        <dbReference type="RuleBase" id="RU363032"/>
    </source>
</evidence>
<feature type="transmembrane region" description="Helical" evidence="5">
    <location>
        <begin position="356"/>
        <end position="375"/>
    </location>
</feature>
<dbReference type="EMBL" id="PEIK01000001">
    <property type="protein sequence ID" value="PIH05890.1"/>
    <property type="molecule type" value="Genomic_DNA"/>
</dbReference>
<feature type="transmembrane region" description="Helical" evidence="5">
    <location>
        <begin position="147"/>
        <end position="172"/>
    </location>
</feature>
<reference evidence="7 8" key="1">
    <citation type="submission" date="2017-10" db="EMBL/GenBank/DDBJ databases">
        <title>Reclassification of Eubacterium combesii and discrepancies in the nomenclature of botulinum neurotoxin producing clostridia. Request for an Opinion.</title>
        <authorList>
            <person name="Dobritsa A.P."/>
            <person name="Kutumbaka K.K."/>
            <person name="Samadpour M."/>
        </authorList>
    </citation>
    <scope>NUCLEOTIDE SEQUENCE [LARGE SCALE GENOMIC DNA]</scope>
    <source>
        <strain evidence="7 8">DSM 20696</strain>
    </source>
</reference>